<dbReference type="Proteomes" id="UP001357733">
    <property type="component" value="Unassembled WGS sequence"/>
</dbReference>
<evidence type="ECO:0000256" key="3">
    <source>
        <dbReference type="ARBA" id="ARBA00022475"/>
    </source>
</evidence>
<dbReference type="InterPro" id="IPR000515">
    <property type="entry name" value="MetI-like"/>
</dbReference>
<evidence type="ECO:0000256" key="2">
    <source>
        <dbReference type="ARBA" id="ARBA00022448"/>
    </source>
</evidence>
<dbReference type="GO" id="GO:0055085">
    <property type="term" value="P:transmembrane transport"/>
    <property type="evidence" value="ECO:0007669"/>
    <property type="project" value="InterPro"/>
</dbReference>
<dbReference type="AlphaFoldDB" id="A0AAW9MS71"/>
<keyword evidence="10" id="KW-1185">Reference proteome</keyword>
<evidence type="ECO:0000313" key="10">
    <source>
        <dbReference type="Proteomes" id="UP001357733"/>
    </source>
</evidence>
<proteinExistence type="inferred from homology"/>
<dbReference type="RefSeq" id="WP_324618844.1">
    <property type="nucleotide sequence ID" value="NZ_JAYKOT010000001.1"/>
</dbReference>
<evidence type="ECO:0000256" key="1">
    <source>
        <dbReference type="ARBA" id="ARBA00004651"/>
    </source>
</evidence>
<keyword evidence="6 7" id="KW-0472">Membrane</keyword>
<name>A0AAW9MS71_9FIRM</name>
<dbReference type="EMBL" id="JAYKOT010000001">
    <property type="protein sequence ID" value="MEB3428815.1"/>
    <property type="molecule type" value="Genomic_DNA"/>
</dbReference>
<dbReference type="PANTHER" id="PTHR30465">
    <property type="entry name" value="INNER MEMBRANE ABC TRANSPORTER"/>
    <property type="match status" value="1"/>
</dbReference>
<feature type="transmembrane region" description="Helical" evidence="7">
    <location>
        <begin position="410"/>
        <end position="436"/>
    </location>
</feature>
<evidence type="ECO:0000313" key="9">
    <source>
        <dbReference type="EMBL" id="MEB3428815.1"/>
    </source>
</evidence>
<dbReference type="CDD" id="cd06261">
    <property type="entry name" value="TM_PBP2"/>
    <property type="match status" value="1"/>
</dbReference>
<dbReference type="GO" id="GO:0005886">
    <property type="term" value="C:plasma membrane"/>
    <property type="evidence" value="ECO:0007669"/>
    <property type="project" value="UniProtKB-SubCell"/>
</dbReference>
<dbReference type="SUPFAM" id="SSF161098">
    <property type="entry name" value="MetI-like"/>
    <property type="match status" value="1"/>
</dbReference>
<feature type="transmembrane region" description="Helical" evidence="7">
    <location>
        <begin position="12"/>
        <end position="31"/>
    </location>
</feature>
<evidence type="ECO:0000256" key="5">
    <source>
        <dbReference type="ARBA" id="ARBA00022989"/>
    </source>
</evidence>
<keyword evidence="5 7" id="KW-1133">Transmembrane helix</keyword>
<feature type="transmembrane region" description="Helical" evidence="7">
    <location>
        <begin position="314"/>
        <end position="336"/>
    </location>
</feature>
<feature type="transmembrane region" description="Helical" evidence="7">
    <location>
        <begin position="456"/>
        <end position="479"/>
    </location>
</feature>
<dbReference type="InterPro" id="IPR035906">
    <property type="entry name" value="MetI-like_sf"/>
</dbReference>
<comment type="similarity">
    <text evidence="7">Belongs to the binding-protein-dependent transport system permease family.</text>
</comment>
<evidence type="ECO:0000256" key="7">
    <source>
        <dbReference type="RuleBase" id="RU363032"/>
    </source>
</evidence>
<keyword evidence="3" id="KW-1003">Cell membrane</keyword>
<dbReference type="PANTHER" id="PTHR30465:SF0">
    <property type="entry name" value="OLIGOPEPTIDE TRANSPORT SYSTEM PERMEASE PROTEIN APPB"/>
    <property type="match status" value="1"/>
</dbReference>
<comment type="caution">
    <text evidence="9">The sequence shown here is derived from an EMBL/GenBank/DDBJ whole genome shotgun (WGS) entry which is preliminary data.</text>
</comment>
<accession>A0AAW9MS71</accession>
<organism evidence="9 10">
    <name type="scientific">Citroniella saccharovorans</name>
    <dbReference type="NCBI Taxonomy" id="2053367"/>
    <lineage>
        <taxon>Bacteria</taxon>
        <taxon>Bacillati</taxon>
        <taxon>Bacillota</taxon>
        <taxon>Tissierellia</taxon>
        <taxon>Tissierellales</taxon>
        <taxon>Peptoniphilaceae</taxon>
        <taxon>Citroniella</taxon>
    </lineage>
</organism>
<protein>
    <submittedName>
        <fullName evidence="9">ABC transporter permease</fullName>
    </submittedName>
</protein>
<dbReference type="PROSITE" id="PS50928">
    <property type="entry name" value="ABC_TM1"/>
    <property type="match status" value="1"/>
</dbReference>
<comment type="subcellular location">
    <subcellularLocation>
        <location evidence="1 7">Cell membrane</location>
        <topology evidence="1 7">Multi-pass membrane protein</topology>
    </subcellularLocation>
</comment>
<feature type="transmembrane region" description="Helical" evidence="7">
    <location>
        <begin position="356"/>
        <end position="375"/>
    </location>
</feature>
<feature type="domain" description="ABC transmembrane type-1" evidence="8">
    <location>
        <begin position="276"/>
        <end position="475"/>
    </location>
</feature>
<keyword evidence="4 7" id="KW-0812">Transmembrane</keyword>
<reference evidence="9 10" key="1">
    <citation type="submission" date="2024-01" db="EMBL/GenBank/DDBJ databases">
        <title>Complete genome sequence of Citroniella saccharovorans strain M6.X9, isolated from human fecal sample.</title>
        <authorList>
            <person name="Cheng G."/>
            <person name="Westerholm M."/>
            <person name="Schnurer A."/>
        </authorList>
    </citation>
    <scope>NUCLEOTIDE SEQUENCE [LARGE SCALE GENOMIC DNA]</scope>
    <source>
        <strain evidence="9 10">DSM 29873</strain>
    </source>
</reference>
<keyword evidence="2 7" id="KW-0813">Transport</keyword>
<dbReference type="Pfam" id="PF00528">
    <property type="entry name" value="BPD_transp_1"/>
    <property type="match status" value="1"/>
</dbReference>
<feature type="transmembrane region" description="Helical" evidence="7">
    <location>
        <begin position="280"/>
        <end position="302"/>
    </location>
</feature>
<dbReference type="Gene3D" id="1.10.3720.10">
    <property type="entry name" value="MetI-like"/>
    <property type="match status" value="1"/>
</dbReference>
<evidence type="ECO:0000259" key="8">
    <source>
        <dbReference type="PROSITE" id="PS50928"/>
    </source>
</evidence>
<gene>
    <name evidence="9" type="ORF">VLK81_02050</name>
</gene>
<evidence type="ECO:0000256" key="6">
    <source>
        <dbReference type="ARBA" id="ARBA00023136"/>
    </source>
</evidence>
<evidence type="ECO:0000256" key="4">
    <source>
        <dbReference type="ARBA" id="ARBA00022692"/>
    </source>
</evidence>
<sequence>MKKYILTRLVKSIISILIVVSIVVIMVYKLVPISKVFENDDAYRKLKANQKDVYSWTKLKQLGYLDYYNMAEMAQKYSENPKEAVEIGSEENKRLLSEMEKKGYTVKTLDKNDKLRGSVVAIKYYNSLELIGGFFKRLISVDNKNAIQDENNPDMERKYYWGKTQNGLVALQCEGCKFKNQLYFNGSFPFIHQNKFRLNFGESFPMHKGIMTLDVIGKGQGSAKKIDQKFPTGYEGKEADNQYSRQYKYKLTKAEEKKYGDNYADVEKRFDSPSMIGTSYLFGICSLILTYLFALPFGVAMARNKGKFIDKLGIVYINLLIAVPSLAFIFFMKYLGNNIGLPDKFAQLGFGDIRSYILPIVILALLSTPSLMMWIRRYMVDQQNADYVKFAKAKGLTKREISKNHILKNAIIPIVNGIPGSIILAISGAVITESIFAIPGMGKMLPDSIKAANNNMVITLTFIFTTLSVFSVFLGDLLMTKVDPRISLNVKEGE</sequence>